<dbReference type="SMART" id="SM00388">
    <property type="entry name" value="HisKA"/>
    <property type="match status" value="1"/>
</dbReference>
<proteinExistence type="predicted"/>
<dbReference type="SMART" id="SM00065">
    <property type="entry name" value="GAF"/>
    <property type="match status" value="1"/>
</dbReference>
<dbReference type="InterPro" id="IPR036890">
    <property type="entry name" value="HATPase_C_sf"/>
</dbReference>
<keyword evidence="3" id="KW-0597">Phosphoprotein</keyword>
<dbReference type="AlphaFoldDB" id="A0A0K1PFZ9"/>
<dbReference type="InterPro" id="IPR036097">
    <property type="entry name" value="HisK_dim/P_sf"/>
</dbReference>
<dbReference type="SMART" id="SM00387">
    <property type="entry name" value="HATPase_c"/>
    <property type="match status" value="1"/>
</dbReference>
<dbReference type="STRING" id="1391653.AKJ08_2819"/>
<evidence type="ECO:0000259" key="7">
    <source>
        <dbReference type="PROSITE" id="PS50109"/>
    </source>
</evidence>
<feature type="domain" description="Histidine kinase" evidence="7">
    <location>
        <begin position="180"/>
        <end position="393"/>
    </location>
</feature>
<dbReference type="InterPro" id="IPR003661">
    <property type="entry name" value="HisK_dim/P_dom"/>
</dbReference>
<dbReference type="Pfam" id="PF13185">
    <property type="entry name" value="GAF_2"/>
    <property type="match status" value="1"/>
</dbReference>
<keyword evidence="4" id="KW-0808">Transferase</keyword>
<dbReference type="PANTHER" id="PTHR43711">
    <property type="entry name" value="TWO-COMPONENT HISTIDINE KINASE"/>
    <property type="match status" value="1"/>
</dbReference>
<dbReference type="InterPro" id="IPR003018">
    <property type="entry name" value="GAF"/>
</dbReference>
<dbReference type="EMBL" id="CP012332">
    <property type="protein sequence ID" value="AKU92432.1"/>
    <property type="molecule type" value="Genomic_DNA"/>
</dbReference>
<dbReference type="GO" id="GO:0000155">
    <property type="term" value="F:phosphorelay sensor kinase activity"/>
    <property type="evidence" value="ECO:0007669"/>
    <property type="project" value="InterPro"/>
</dbReference>
<dbReference type="SUPFAM" id="SSF55874">
    <property type="entry name" value="ATPase domain of HSP90 chaperone/DNA topoisomerase II/histidine kinase"/>
    <property type="match status" value="1"/>
</dbReference>
<dbReference type="InterPro" id="IPR029016">
    <property type="entry name" value="GAF-like_dom_sf"/>
</dbReference>
<accession>A0A0K1PFZ9</accession>
<gene>
    <name evidence="8" type="ORF">AKJ08_2819</name>
</gene>
<dbReference type="SUPFAM" id="SSF55781">
    <property type="entry name" value="GAF domain-like"/>
    <property type="match status" value="1"/>
</dbReference>
<dbReference type="InterPro" id="IPR004358">
    <property type="entry name" value="Sig_transdc_His_kin-like_C"/>
</dbReference>
<dbReference type="Proteomes" id="UP000055590">
    <property type="component" value="Chromosome"/>
</dbReference>
<evidence type="ECO:0000256" key="3">
    <source>
        <dbReference type="ARBA" id="ARBA00022553"/>
    </source>
</evidence>
<dbReference type="KEGG" id="vin:AKJ08_2819"/>
<dbReference type="Pfam" id="PF00512">
    <property type="entry name" value="HisKA"/>
    <property type="match status" value="1"/>
</dbReference>
<protein>
    <recommendedName>
        <fullName evidence="2">histidine kinase</fullName>
        <ecNumber evidence="2">2.7.13.3</ecNumber>
    </recommendedName>
</protein>
<dbReference type="Pfam" id="PF02518">
    <property type="entry name" value="HATPase_c"/>
    <property type="match status" value="1"/>
</dbReference>
<dbReference type="PRINTS" id="PR00344">
    <property type="entry name" value="BCTRLSENSOR"/>
</dbReference>
<dbReference type="PROSITE" id="PS50109">
    <property type="entry name" value="HIS_KIN"/>
    <property type="match status" value="1"/>
</dbReference>
<dbReference type="CDD" id="cd00082">
    <property type="entry name" value="HisKA"/>
    <property type="match status" value="1"/>
</dbReference>
<evidence type="ECO:0000256" key="2">
    <source>
        <dbReference type="ARBA" id="ARBA00012438"/>
    </source>
</evidence>
<dbReference type="InterPro" id="IPR003594">
    <property type="entry name" value="HATPase_dom"/>
</dbReference>
<dbReference type="Gene3D" id="3.30.565.10">
    <property type="entry name" value="Histidine kinase-like ATPase, C-terminal domain"/>
    <property type="match status" value="1"/>
</dbReference>
<evidence type="ECO:0000313" key="9">
    <source>
        <dbReference type="Proteomes" id="UP000055590"/>
    </source>
</evidence>
<keyword evidence="5 8" id="KW-0418">Kinase</keyword>
<evidence type="ECO:0000313" key="8">
    <source>
        <dbReference type="EMBL" id="AKU92432.1"/>
    </source>
</evidence>
<keyword evidence="9" id="KW-1185">Reference proteome</keyword>
<organism evidence="8 9">
    <name type="scientific">Vulgatibacter incomptus</name>
    <dbReference type="NCBI Taxonomy" id="1391653"/>
    <lineage>
        <taxon>Bacteria</taxon>
        <taxon>Pseudomonadati</taxon>
        <taxon>Myxococcota</taxon>
        <taxon>Myxococcia</taxon>
        <taxon>Myxococcales</taxon>
        <taxon>Cystobacterineae</taxon>
        <taxon>Vulgatibacteraceae</taxon>
        <taxon>Vulgatibacter</taxon>
    </lineage>
</organism>
<evidence type="ECO:0000256" key="6">
    <source>
        <dbReference type="ARBA" id="ARBA00023012"/>
    </source>
</evidence>
<dbReference type="InterPro" id="IPR005467">
    <property type="entry name" value="His_kinase_dom"/>
</dbReference>
<dbReference type="InterPro" id="IPR050736">
    <property type="entry name" value="Sensor_HK_Regulatory"/>
</dbReference>
<keyword evidence="6" id="KW-0902">Two-component regulatory system</keyword>
<name>A0A0K1PFZ9_9BACT</name>
<dbReference type="EC" id="2.7.13.3" evidence="2"/>
<sequence length="405" mass="43673">MRRRPTAITAAEVAHVAVAVAEAPDDPSIYGVVADSVCSLGATACAVYLADRERRELLRVAATGLPHSWDAATERVRFDSDFPAARAARTGILQMDERAAFPRWLGASEGAYGIRSVVGHQLVARGRLVGALAWSVPIVPAFTGGDLAAIRSIAAIFATAIDNACTRTQLQQLRDEWTSVVTHELRQPLTVIATHTDLLRRLPLEAKVLSRLEHMRTSARNLGRMIEDLSRSSTLDTAHLVLDVRTLDLGAFLRGILERGGADRDGCEVRASIPPFLPDVRGDPGRLEQILGNLLSNAAKYGSRDAAIQLEAQVSDFEVRISVRNRGPGIDPDELPRVFDRFMRGRRATVGISGLGLGLFVAKGLAEAQGGRLEVESTPGETTTFSLVLPTVAEAQELPRLVAES</sequence>
<dbReference type="Gene3D" id="3.30.450.40">
    <property type="match status" value="1"/>
</dbReference>
<dbReference type="SUPFAM" id="SSF47384">
    <property type="entry name" value="Homodimeric domain of signal transducing histidine kinase"/>
    <property type="match status" value="1"/>
</dbReference>
<evidence type="ECO:0000256" key="1">
    <source>
        <dbReference type="ARBA" id="ARBA00000085"/>
    </source>
</evidence>
<dbReference type="PANTHER" id="PTHR43711:SF1">
    <property type="entry name" value="HISTIDINE KINASE 1"/>
    <property type="match status" value="1"/>
</dbReference>
<reference evidence="8 9" key="1">
    <citation type="submission" date="2015-08" db="EMBL/GenBank/DDBJ databases">
        <authorList>
            <person name="Babu N.S."/>
            <person name="Beckwith C.J."/>
            <person name="Beseler K.G."/>
            <person name="Brison A."/>
            <person name="Carone J.V."/>
            <person name="Caskin T.P."/>
            <person name="Diamond M."/>
            <person name="Durham M.E."/>
            <person name="Foxe J.M."/>
            <person name="Go M."/>
            <person name="Henderson B.A."/>
            <person name="Jones I.B."/>
            <person name="McGettigan J.A."/>
            <person name="Micheletti S.J."/>
            <person name="Nasrallah M.E."/>
            <person name="Ortiz D."/>
            <person name="Piller C.R."/>
            <person name="Privatt S.R."/>
            <person name="Schneider S.L."/>
            <person name="Sharp S."/>
            <person name="Smith T.C."/>
            <person name="Stanton J.D."/>
            <person name="Ullery H.E."/>
            <person name="Wilson R.J."/>
            <person name="Serrano M.G."/>
            <person name="Buck G."/>
            <person name="Lee V."/>
            <person name="Wang Y."/>
            <person name="Carvalho R."/>
            <person name="Voegtly L."/>
            <person name="Shi R."/>
            <person name="Duckworth R."/>
            <person name="Johnson A."/>
            <person name="Loviza R."/>
            <person name="Walstead R."/>
            <person name="Shah Z."/>
            <person name="Kiflezghi M."/>
            <person name="Wade K."/>
            <person name="Ball S.L."/>
            <person name="Bradley K.W."/>
            <person name="Asai D.J."/>
            <person name="Bowman C.A."/>
            <person name="Russell D.A."/>
            <person name="Pope W.H."/>
            <person name="Jacobs-Sera D."/>
            <person name="Hendrix R.W."/>
            <person name="Hatfull G.F."/>
        </authorList>
    </citation>
    <scope>NUCLEOTIDE SEQUENCE [LARGE SCALE GENOMIC DNA]</scope>
    <source>
        <strain evidence="8 9">DSM 27710</strain>
    </source>
</reference>
<comment type="catalytic activity">
    <reaction evidence="1">
        <text>ATP + protein L-histidine = ADP + protein N-phospho-L-histidine.</text>
        <dbReference type="EC" id="2.7.13.3"/>
    </reaction>
</comment>
<evidence type="ECO:0000256" key="4">
    <source>
        <dbReference type="ARBA" id="ARBA00022679"/>
    </source>
</evidence>
<evidence type="ECO:0000256" key="5">
    <source>
        <dbReference type="ARBA" id="ARBA00022777"/>
    </source>
</evidence>
<dbReference type="Gene3D" id="1.10.287.130">
    <property type="match status" value="1"/>
</dbReference>